<sequence>MDLPAAFRRRFYGASGGTDALAEAGHAILSDLGAVFACLRRHPEGWRDRTILQYGDAISSQTKSQNGFEIFCGAHIYGQLHVRNGNRQLQSHHQSGFREIRQVRQKCGQAIIVNTTQLVVACGANSAAFAVLLACSGGCPATLTAIEYRKQGFAGRRNDREARANPPVRLFRLLRPGDIGAFDATPRCPADKGAKAAANTGSHVGEAPGTIFAKILRLPAWQSAKEVV</sequence>
<dbReference type="AlphaFoldDB" id="A0A6P3B0Y2"/>
<evidence type="ECO:0000313" key="2">
    <source>
        <dbReference type="Proteomes" id="UP000494110"/>
    </source>
</evidence>
<dbReference type="Proteomes" id="UP000494110">
    <property type="component" value="Unassembled WGS sequence"/>
</dbReference>
<name>A0A6P3B0Y2_BURL3</name>
<organism evidence="1 2">
    <name type="scientific">Burkholderia lata (strain ATCC 17760 / DSM 23089 / LMG 22485 / NCIMB 9086 / R18194 / 383)</name>
    <dbReference type="NCBI Taxonomy" id="482957"/>
    <lineage>
        <taxon>Bacteria</taxon>
        <taxon>Pseudomonadati</taxon>
        <taxon>Pseudomonadota</taxon>
        <taxon>Betaproteobacteria</taxon>
        <taxon>Burkholderiales</taxon>
        <taxon>Burkholderiaceae</taxon>
        <taxon>Burkholderia</taxon>
        <taxon>Burkholderia cepacia complex</taxon>
    </lineage>
</organism>
<accession>A0A6P3B0Y2</accession>
<evidence type="ECO:0000313" key="1">
    <source>
        <dbReference type="EMBL" id="VWD53477.1"/>
    </source>
</evidence>
<reference evidence="1 2" key="1">
    <citation type="submission" date="2019-09" db="EMBL/GenBank/DDBJ databases">
        <authorList>
            <person name="Depoorter E."/>
        </authorList>
    </citation>
    <scope>NUCLEOTIDE SEQUENCE [LARGE SCALE GENOMIC DNA]</scope>
    <source>
        <strain evidence="1">R-39750</strain>
    </source>
</reference>
<protein>
    <submittedName>
        <fullName evidence="1">Uncharacterized protein</fullName>
    </submittedName>
</protein>
<gene>
    <name evidence="1" type="ORF">BLA39750_06418</name>
</gene>
<dbReference type="EMBL" id="CABVQN010000042">
    <property type="protein sequence ID" value="VWD53477.1"/>
    <property type="molecule type" value="Genomic_DNA"/>
</dbReference>
<proteinExistence type="predicted"/>